<comment type="caution">
    <text evidence="1">The sequence shown here is derived from an EMBL/GenBank/DDBJ whole genome shotgun (WGS) entry which is preliminary data.</text>
</comment>
<organism evidence="1 2">
    <name type="scientific">Candidatus Vagococcus giribetii</name>
    <dbReference type="NCBI Taxonomy" id="2230876"/>
    <lineage>
        <taxon>Bacteria</taxon>
        <taxon>Bacillati</taxon>
        <taxon>Bacillota</taxon>
        <taxon>Bacilli</taxon>
        <taxon>Lactobacillales</taxon>
        <taxon>Enterococcaceae</taxon>
        <taxon>Vagococcus</taxon>
    </lineage>
</organism>
<sequence length="91" mass="10557">MTLPARMAVLNHLDEVGESNIQEVMTSLEPIYGQEKQFTYDLFLEHLMALEANDLASLTKYELDKKEELVLYYDITEDGRSTVEKFVPKKK</sequence>
<dbReference type="EMBL" id="JAFLVX010000021">
    <property type="protein sequence ID" value="MBO0477169.1"/>
    <property type="molecule type" value="Genomic_DNA"/>
</dbReference>
<evidence type="ECO:0000313" key="1">
    <source>
        <dbReference type="EMBL" id="MBO0477169.1"/>
    </source>
</evidence>
<dbReference type="RefSeq" id="WP_206966900.1">
    <property type="nucleotide sequence ID" value="NZ_JAFLVX010000021.1"/>
</dbReference>
<reference evidence="1 2" key="1">
    <citation type="submission" date="2021-03" db="EMBL/GenBank/DDBJ databases">
        <title>Enterococcal diversity collection.</title>
        <authorList>
            <person name="Gilmore M.S."/>
            <person name="Schwartzman J."/>
            <person name="Van Tyne D."/>
            <person name="Martin M."/>
            <person name="Earl A.M."/>
            <person name="Manson A.L."/>
            <person name="Straub T."/>
            <person name="Salamzade R."/>
            <person name="Saavedra J."/>
            <person name="Lebreton F."/>
            <person name="Prichula J."/>
            <person name="Schaufler K."/>
            <person name="Gaca A."/>
            <person name="Sgardioli B."/>
            <person name="Wagenaar J."/>
            <person name="Strong T."/>
        </authorList>
    </citation>
    <scope>NUCLEOTIDE SEQUENCE [LARGE SCALE GENOMIC DNA]</scope>
    <source>
        <strain evidence="1 2">DIV0080</strain>
    </source>
</reference>
<evidence type="ECO:0000313" key="2">
    <source>
        <dbReference type="Proteomes" id="UP000664857"/>
    </source>
</evidence>
<keyword evidence="2" id="KW-1185">Reference proteome</keyword>
<protein>
    <submittedName>
        <fullName evidence="1">Uncharacterized protein</fullName>
    </submittedName>
</protein>
<proteinExistence type="predicted"/>
<accession>A0ABS3HTY5</accession>
<gene>
    <name evidence="1" type="ORF">DOK76_08800</name>
</gene>
<dbReference type="SUPFAM" id="SSF46785">
    <property type="entry name" value="Winged helix' DNA-binding domain"/>
    <property type="match status" value="1"/>
</dbReference>
<dbReference type="InterPro" id="IPR036390">
    <property type="entry name" value="WH_DNA-bd_sf"/>
</dbReference>
<name>A0ABS3HTY5_9ENTE</name>
<dbReference type="Proteomes" id="UP000664857">
    <property type="component" value="Unassembled WGS sequence"/>
</dbReference>